<dbReference type="RefSeq" id="WP_033676458.1">
    <property type="nucleotide sequence ID" value="NZ_JOTM01000022.1"/>
</dbReference>
<accession>A0A073K6V1</accession>
<evidence type="ECO:0008006" key="5">
    <source>
        <dbReference type="Google" id="ProtNLM"/>
    </source>
</evidence>
<feature type="chain" id="PRO_5001690822" description="Group-specific protein" evidence="2">
    <location>
        <begin position="23"/>
        <end position="155"/>
    </location>
</feature>
<keyword evidence="2" id="KW-0732">Signal</keyword>
<evidence type="ECO:0000313" key="4">
    <source>
        <dbReference type="Proteomes" id="UP000027778"/>
    </source>
</evidence>
<reference evidence="3 4" key="1">
    <citation type="submission" date="2014-06" db="EMBL/GenBank/DDBJ databases">
        <title>Draft genome sequence of Bacillus gaemokensis JCM 15801 (MCCC 1A00707).</title>
        <authorList>
            <person name="Lai Q."/>
            <person name="Liu Y."/>
            <person name="Shao Z."/>
        </authorList>
    </citation>
    <scope>NUCLEOTIDE SEQUENCE [LARGE SCALE GENOMIC DNA]</scope>
    <source>
        <strain evidence="3 4">JCM 15801</strain>
    </source>
</reference>
<organism evidence="3 4">
    <name type="scientific">Bacillus gaemokensis</name>
    <dbReference type="NCBI Taxonomy" id="574375"/>
    <lineage>
        <taxon>Bacteria</taxon>
        <taxon>Bacillati</taxon>
        <taxon>Bacillota</taxon>
        <taxon>Bacilli</taxon>
        <taxon>Bacillales</taxon>
        <taxon>Bacillaceae</taxon>
        <taxon>Bacillus</taxon>
        <taxon>Bacillus cereus group</taxon>
    </lineage>
</organism>
<evidence type="ECO:0000313" key="3">
    <source>
        <dbReference type="EMBL" id="KEK22989.1"/>
    </source>
</evidence>
<feature type="compositionally biased region" description="Basic and acidic residues" evidence="1">
    <location>
        <begin position="136"/>
        <end position="145"/>
    </location>
</feature>
<feature type="compositionally biased region" description="Polar residues" evidence="1">
    <location>
        <begin position="146"/>
        <end position="155"/>
    </location>
</feature>
<feature type="signal peptide" evidence="2">
    <location>
        <begin position="1"/>
        <end position="22"/>
    </location>
</feature>
<dbReference type="Proteomes" id="UP000027778">
    <property type="component" value="Unassembled WGS sequence"/>
</dbReference>
<comment type="caution">
    <text evidence="3">The sequence shown here is derived from an EMBL/GenBank/DDBJ whole genome shotgun (WGS) entry which is preliminary data.</text>
</comment>
<dbReference type="AlphaFoldDB" id="A0A073K6V1"/>
<protein>
    <recommendedName>
        <fullName evidence="5">Group-specific protein</fullName>
    </recommendedName>
</protein>
<dbReference type="OrthoDB" id="337762at2"/>
<gene>
    <name evidence="3" type="ORF">BAGA_15055</name>
</gene>
<dbReference type="EMBL" id="JOTM01000022">
    <property type="protein sequence ID" value="KEK22989.1"/>
    <property type="molecule type" value="Genomic_DNA"/>
</dbReference>
<proteinExistence type="predicted"/>
<sequence length="155" mass="17708">MKRKITFLLAFICFALPLQASAYTFQDLPVASKSKQWYIEIDKSHSTNPNTLQPKQGVFDTYSLFVKNIGKDVDNVSVEVHHNNPTSEAAFKPSSKSNMSSSKSHSSFEHMIFPLYVNTNTFEVVITWEEKEFSYNGHPESEGKKLTQTFVFNEQ</sequence>
<keyword evidence="4" id="KW-1185">Reference proteome</keyword>
<evidence type="ECO:0000256" key="1">
    <source>
        <dbReference type="SAM" id="MobiDB-lite"/>
    </source>
</evidence>
<name>A0A073K6V1_9BACI</name>
<feature type="region of interest" description="Disordered" evidence="1">
    <location>
        <begin position="136"/>
        <end position="155"/>
    </location>
</feature>
<evidence type="ECO:0000256" key="2">
    <source>
        <dbReference type="SAM" id="SignalP"/>
    </source>
</evidence>